<organism evidence="1">
    <name type="scientific">Microviridae sp. ctNWS1</name>
    <dbReference type="NCBI Taxonomy" id="2826733"/>
    <lineage>
        <taxon>Viruses</taxon>
        <taxon>Monodnaviria</taxon>
        <taxon>Sangervirae</taxon>
        <taxon>Phixviricota</taxon>
        <taxon>Malgrandaviricetes</taxon>
        <taxon>Petitvirales</taxon>
        <taxon>Microviridae</taxon>
    </lineage>
</organism>
<reference evidence="1" key="1">
    <citation type="journal article" date="2021" name="Proc. Natl. Acad. Sci. U.S.A.">
        <title>A Catalog of Tens of Thousands of Viruses from Human Metagenomes Reveals Hidden Associations with Chronic Diseases.</title>
        <authorList>
            <person name="Tisza M.J."/>
            <person name="Buck C.B."/>
        </authorList>
    </citation>
    <scope>NUCLEOTIDE SEQUENCE</scope>
    <source>
        <strain evidence="1">CtNWS1</strain>
    </source>
</reference>
<name>A0A8S5N3K1_9VIRU</name>
<evidence type="ECO:0000313" key="1">
    <source>
        <dbReference type="EMBL" id="DAD89253.1"/>
    </source>
</evidence>
<protein>
    <submittedName>
        <fullName evidence="1">Uncharacterized protein</fullName>
    </submittedName>
</protein>
<dbReference type="EMBL" id="BK015056">
    <property type="protein sequence ID" value="DAD89253.1"/>
    <property type="molecule type" value="Genomic_DNA"/>
</dbReference>
<sequence>MNRICIAEDDEIRGKMAIFVIPGRFRNRFSDHGTDSVRTATIE</sequence>
<accession>A0A8S5N3K1</accession>
<proteinExistence type="predicted"/>